<sequence>MLCVLFVIPELVVLFFLVAAVLYASCCDAEFLYHLLLRVLREETYYNMAYAVGRILTVISEGPLPF</sequence>
<proteinExistence type="predicted"/>
<name>A0A1V4KRN3_PATFA</name>
<dbReference type="EMBL" id="LSYS01001765">
    <property type="protein sequence ID" value="OPJ87088.1"/>
    <property type="molecule type" value="Genomic_DNA"/>
</dbReference>
<evidence type="ECO:0000313" key="2">
    <source>
        <dbReference type="Proteomes" id="UP000190648"/>
    </source>
</evidence>
<gene>
    <name evidence="1" type="ORF">AV530_015453</name>
</gene>
<organism evidence="1 2">
    <name type="scientific">Patagioenas fasciata monilis</name>
    <dbReference type="NCBI Taxonomy" id="372326"/>
    <lineage>
        <taxon>Eukaryota</taxon>
        <taxon>Metazoa</taxon>
        <taxon>Chordata</taxon>
        <taxon>Craniata</taxon>
        <taxon>Vertebrata</taxon>
        <taxon>Euteleostomi</taxon>
        <taxon>Archelosauria</taxon>
        <taxon>Archosauria</taxon>
        <taxon>Dinosauria</taxon>
        <taxon>Saurischia</taxon>
        <taxon>Theropoda</taxon>
        <taxon>Coelurosauria</taxon>
        <taxon>Aves</taxon>
        <taxon>Neognathae</taxon>
        <taxon>Neoaves</taxon>
        <taxon>Columbimorphae</taxon>
        <taxon>Columbiformes</taxon>
        <taxon>Columbidae</taxon>
        <taxon>Patagioenas</taxon>
    </lineage>
</organism>
<comment type="caution">
    <text evidence="1">The sequence shown here is derived from an EMBL/GenBank/DDBJ whole genome shotgun (WGS) entry which is preliminary data.</text>
</comment>
<dbReference type="Proteomes" id="UP000190648">
    <property type="component" value="Unassembled WGS sequence"/>
</dbReference>
<evidence type="ECO:0000313" key="1">
    <source>
        <dbReference type="EMBL" id="OPJ87088.1"/>
    </source>
</evidence>
<dbReference type="OrthoDB" id="10646974at2759"/>
<protein>
    <submittedName>
        <fullName evidence="1">PERQ amino acid-rich with GYF domain-containing protein 2-like</fullName>
    </submittedName>
</protein>
<accession>A0A1V4KRN3</accession>
<dbReference type="AlphaFoldDB" id="A0A1V4KRN3"/>
<keyword evidence="2" id="KW-1185">Reference proteome</keyword>
<reference evidence="1 2" key="1">
    <citation type="submission" date="2016-02" db="EMBL/GenBank/DDBJ databases">
        <title>Band-tailed pigeon sequencing and assembly.</title>
        <authorList>
            <person name="Soares A.E."/>
            <person name="Novak B.J."/>
            <person name="Rice E.S."/>
            <person name="O'Connell B."/>
            <person name="Chang D."/>
            <person name="Weber S."/>
            <person name="Shapiro B."/>
        </authorList>
    </citation>
    <scope>NUCLEOTIDE SEQUENCE [LARGE SCALE GENOMIC DNA]</scope>
    <source>
        <strain evidence="1">BTP2013</strain>
        <tissue evidence="1">Blood</tissue>
    </source>
</reference>